<keyword evidence="9 12" id="KW-1133">Transmembrane helix</keyword>
<feature type="transmembrane region" description="Helical" evidence="12">
    <location>
        <begin position="224"/>
        <end position="243"/>
    </location>
</feature>
<dbReference type="Proteomes" id="UP000747110">
    <property type="component" value="Unassembled WGS sequence"/>
</dbReference>
<feature type="transmembrane region" description="Helical" evidence="12">
    <location>
        <begin position="150"/>
        <end position="176"/>
    </location>
</feature>
<comment type="caution">
    <text evidence="15">The sequence shown here is derived from an EMBL/GenBank/DDBJ whole genome shotgun (WGS) entry which is preliminary data.</text>
</comment>
<evidence type="ECO:0000256" key="5">
    <source>
        <dbReference type="ARBA" id="ARBA00022692"/>
    </source>
</evidence>
<evidence type="ECO:0000313" key="16">
    <source>
        <dbReference type="Proteomes" id="UP000722791"/>
    </source>
</evidence>
<evidence type="ECO:0000313" key="15">
    <source>
        <dbReference type="EMBL" id="GIM05873.1"/>
    </source>
</evidence>
<comment type="cofactor">
    <cofactor evidence="1">
        <name>Zn(2+)</name>
        <dbReference type="ChEBI" id="CHEBI:29105"/>
    </cofactor>
</comment>
<evidence type="ECO:0000256" key="1">
    <source>
        <dbReference type="ARBA" id="ARBA00001947"/>
    </source>
</evidence>
<dbReference type="PANTHER" id="PTHR39188">
    <property type="entry name" value="MEMBRANE-ASSOCIATED ZINC METALLOPROTEASE M50B"/>
    <property type="match status" value="1"/>
</dbReference>
<keyword evidence="6" id="KW-0479">Metal-binding</keyword>
<dbReference type="GO" id="GO:0016020">
    <property type="term" value="C:membrane"/>
    <property type="evidence" value="ECO:0007669"/>
    <property type="project" value="UniProtKB-SubCell"/>
</dbReference>
<proteinExistence type="inferred from homology"/>
<dbReference type="OrthoDB" id="497749at2759"/>
<dbReference type="Pfam" id="PF02163">
    <property type="entry name" value="Peptidase_M50"/>
    <property type="match status" value="1"/>
</dbReference>
<dbReference type="InterPro" id="IPR008915">
    <property type="entry name" value="Peptidase_M50"/>
</dbReference>
<feature type="domain" description="Peptidase M50" evidence="13">
    <location>
        <begin position="59"/>
        <end position="206"/>
    </location>
</feature>
<feature type="transmembrane region" description="Helical" evidence="12">
    <location>
        <begin position="76"/>
        <end position="97"/>
    </location>
</feature>
<evidence type="ECO:0000313" key="17">
    <source>
        <dbReference type="Proteomes" id="UP000747110"/>
    </source>
</evidence>
<evidence type="ECO:0000256" key="2">
    <source>
        <dbReference type="ARBA" id="ARBA00004141"/>
    </source>
</evidence>
<keyword evidence="4" id="KW-0645">Protease</keyword>
<keyword evidence="5 12" id="KW-0812">Transmembrane</keyword>
<evidence type="ECO:0000256" key="7">
    <source>
        <dbReference type="ARBA" id="ARBA00022801"/>
    </source>
</evidence>
<dbReference type="EMBL" id="BNCP01000001">
    <property type="protein sequence ID" value="GIL69623.1"/>
    <property type="molecule type" value="Genomic_DNA"/>
</dbReference>
<reference evidence="15" key="1">
    <citation type="journal article" date="2021" name="Proc. Natl. Acad. Sci. U.S.A.">
        <title>Three genomes in the algal genus Volvox reveal the fate of a haploid sex-determining region after a transition to homothallism.</title>
        <authorList>
            <person name="Yamamoto K."/>
            <person name="Hamaji T."/>
            <person name="Kawai-Toyooka H."/>
            <person name="Matsuzaki R."/>
            <person name="Takahashi F."/>
            <person name="Nishimura Y."/>
            <person name="Kawachi M."/>
            <person name="Noguchi H."/>
            <person name="Minakuchi Y."/>
            <person name="Umen J.G."/>
            <person name="Toyoda A."/>
            <person name="Nozaki H."/>
        </authorList>
    </citation>
    <scope>NUCLEOTIDE SEQUENCE</scope>
    <source>
        <strain evidence="15">NIES-3785</strain>
        <strain evidence="14">NIES-3786</strain>
    </source>
</reference>
<dbReference type="PANTHER" id="PTHR39188:SF3">
    <property type="entry name" value="STAGE IV SPORULATION PROTEIN FB"/>
    <property type="match status" value="1"/>
</dbReference>
<dbReference type="Proteomes" id="UP000722791">
    <property type="component" value="Unassembled WGS sequence"/>
</dbReference>
<evidence type="ECO:0000256" key="6">
    <source>
        <dbReference type="ARBA" id="ARBA00022723"/>
    </source>
</evidence>
<keyword evidence="7" id="KW-0378">Hydrolase</keyword>
<dbReference type="AlphaFoldDB" id="A0A8J4GE93"/>
<evidence type="ECO:0000259" key="13">
    <source>
        <dbReference type="Pfam" id="PF02163"/>
    </source>
</evidence>
<evidence type="ECO:0000256" key="9">
    <source>
        <dbReference type="ARBA" id="ARBA00022989"/>
    </source>
</evidence>
<evidence type="ECO:0000256" key="11">
    <source>
        <dbReference type="ARBA" id="ARBA00023136"/>
    </source>
</evidence>
<keyword evidence="11 12" id="KW-0472">Membrane</keyword>
<feature type="transmembrane region" description="Helical" evidence="12">
    <location>
        <begin position="12"/>
        <end position="34"/>
    </location>
</feature>
<accession>A0A8J4GE93</accession>
<evidence type="ECO:0000256" key="10">
    <source>
        <dbReference type="ARBA" id="ARBA00023049"/>
    </source>
</evidence>
<evidence type="ECO:0000256" key="8">
    <source>
        <dbReference type="ARBA" id="ARBA00022833"/>
    </source>
</evidence>
<keyword evidence="8" id="KW-0862">Zinc</keyword>
<sequence>MQWNDLNKFPWSIPLGSVLRIPIRLHVTFFILWIAQTLGSIYYGTWYVILSLIVMGPLLLTTILVHELGHCLAARYIGGTAESILLWPLGGLACIGYNTTYLRAIWVAAAGPLTHIPMVAIWVALLFPAYHASTGSWHITLHQPPVDQSHFGHALVVWAIVLNITLFAFNILVPAYPLDGGRILANALMAMGASMRITAIATVSIATPIAVGLFVFGILVFQMVTILVAVFIFFSTFQLFMAIRHDKLSEHPLFASVSAGGTGPAAGVGGGAPAPTAHANAPGWTYPGFQASKSGTAAGFGAPGYPGPSNGASVAGRQPGSVYYVGNAV</sequence>
<feature type="transmembrane region" description="Helical" evidence="12">
    <location>
        <begin position="46"/>
        <end position="64"/>
    </location>
</feature>
<keyword evidence="17" id="KW-1185">Reference proteome</keyword>
<name>A0A8J4GE93_9CHLO</name>
<protein>
    <recommendedName>
        <fullName evidence="13">Peptidase M50 domain-containing protein</fullName>
    </recommendedName>
</protein>
<comment type="subcellular location">
    <subcellularLocation>
        <location evidence="2">Membrane</location>
        <topology evidence="2">Multi-pass membrane protein</topology>
    </subcellularLocation>
</comment>
<evidence type="ECO:0000256" key="4">
    <source>
        <dbReference type="ARBA" id="ARBA00022670"/>
    </source>
</evidence>
<dbReference type="EMBL" id="BNCQ01000019">
    <property type="protein sequence ID" value="GIM05873.1"/>
    <property type="molecule type" value="Genomic_DNA"/>
</dbReference>
<comment type="similarity">
    <text evidence="3">Belongs to the peptidase M50B family.</text>
</comment>
<dbReference type="GO" id="GO:0046872">
    <property type="term" value="F:metal ion binding"/>
    <property type="evidence" value="ECO:0007669"/>
    <property type="project" value="UniProtKB-KW"/>
</dbReference>
<evidence type="ECO:0000313" key="14">
    <source>
        <dbReference type="EMBL" id="GIL69623.1"/>
    </source>
</evidence>
<dbReference type="GO" id="GO:0008237">
    <property type="term" value="F:metallopeptidase activity"/>
    <property type="evidence" value="ECO:0007669"/>
    <property type="project" value="UniProtKB-KW"/>
</dbReference>
<keyword evidence="10" id="KW-0482">Metalloprotease</keyword>
<feature type="transmembrane region" description="Helical" evidence="12">
    <location>
        <begin position="104"/>
        <end position="130"/>
    </location>
</feature>
<gene>
    <name evidence="14" type="ORF">Vretifemale_553</name>
    <name evidence="15" type="ORF">Vretimale_10288</name>
</gene>
<dbReference type="GO" id="GO:0006508">
    <property type="term" value="P:proteolysis"/>
    <property type="evidence" value="ECO:0007669"/>
    <property type="project" value="UniProtKB-KW"/>
</dbReference>
<evidence type="ECO:0000256" key="3">
    <source>
        <dbReference type="ARBA" id="ARBA00007931"/>
    </source>
</evidence>
<evidence type="ECO:0000256" key="12">
    <source>
        <dbReference type="SAM" id="Phobius"/>
    </source>
</evidence>
<organism evidence="15 16">
    <name type="scientific">Volvox reticuliferus</name>
    <dbReference type="NCBI Taxonomy" id="1737510"/>
    <lineage>
        <taxon>Eukaryota</taxon>
        <taxon>Viridiplantae</taxon>
        <taxon>Chlorophyta</taxon>
        <taxon>core chlorophytes</taxon>
        <taxon>Chlorophyceae</taxon>
        <taxon>CS clade</taxon>
        <taxon>Chlamydomonadales</taxon>
        <taxon>Volvocaceae</taxon>
        <taxon>Volvox</taxon>
    </lineage>
</organism>